<feature type="transmembrane region" description="Helical" evidence="14">
    <location>
        <begin position="340"/>
        <end position="364"/>
    </location>
</feature>
<keyword evidence="5" id="KW-1003">Cell membrane</keyword>
<feature type="compositionally biased region" description="Basic and acidic residues" evidence="13">
    <location>
        <begin position="585"/>
        <end position="610"/>
    </location>
</feature>
<evidence type="ECO:0000256" key="7">
    <source>
        <dbReference type="ARBA" id="ARBA00022692"/>
    </source>
</evidence>
<feature type="transmembrane region" description="Helical" evidence="14">
    <location>
        <begin position="268"/>
        <end position="288"/>
    </location>
</feature>
<evidence type="ECO:0000256" key="1">
    <source>
        <dbReference type="ARBA" id="ARBA00004128"/>
    </source>
</evidence>
<evidence type="ECO:0000259" key="15">
    <source>
        <dbReference type="PROSITE" id="PS50850"/>
    </source>
</evidence>
<evidence type="ECO:0000256" key="12">
    <source>
        <dbReference type="ARBA" id="ARBA00083178"/>
    </source>
</evidence>
<evidence type="ECO:0000256" key="9">
    <source>
        <dbReference type="ARBA" id="ARBA00023136"/>
    </source>
</evidence>
<name>A0A6A6P7X4_9PEZI</name>
<feature type="transmembrane region" description="Helical" evidence="14">
    <location>
        <begin position="406"/>
        <end position="422"/>
    </location>
</feature>
<dbReference type="Gene3D" id="1.20.1250.20">
    <property type="entry name" value="MFS general substrate transporter like domains"/>
    <property type="match status" value="1"/>
</dbReference>
<dbReference type="CDD" id="cd17502">
    <property type="entry name" value="MFS_Azr1_MDR_like"/>
    <property type="match status" value="1"/>
</dbReference>
<evidence type="ECO:0000256" key="3">
    <source>
        <dbReference type="ARBA" id="ARBA00007520"/>
    </source>
</evidence>
<evidence type="ECO:0000256" key="5">
    <source>
        <dbReference type="ARBA" id="ARBA00022475"/>
    </source>
</evidence>
<keyword evidence="9 14" id="KW-0472">Membrane</keyword>
<gene>
    <name evidence="16" type="ORF">BDY21DRAFT_281701</name>
</gene>
<evidence type="ECO:0000256" key="11">
    <source>
        <dbReference type="ARBA" id="ARBA00069956"/>
    </source>
</evidence>
<evidence type="ECO:0000256" key="8">
    <source>
        <dbReference type="ARBA" id="ARBA00022989"/>
    </source>
</evidence>
<evidence type="ECO:0000256" key="14">
    <source>
        <dbReference type="SAM" id="Phobius"/>
    </source>
</evidence>
<keyword evidence="6" id="KW-0926">Vacuole</keyword>
<feature type="compositionally biased region" description="Low complexity" evidence="13">
    <location>
        <begin position="34"/>
        <end position="48"/>
    </location>
</feature>
<feature type="domain" description="Major facilitator superfamily (MFS) profile" evidence="15">
    <location>
        <begin position="80"/>
        <end position="570"/>
    </location>
</feature>
<feature type="transmembrane region" description="Helical" evidence="14">
    <location>
        <begin position="376"/>
        <end position="397"/>
    </location>
</feature>
<dbReference type="PRINTS" id="PR01036">
    <property type="entry name" value="TCRTETB"/>
</dbReference>
<evidence type="ECO:0000256" key="10">
    <source>
        <dbReference type="ARBA" id="ARBA00057269"/>
    </source>
</evidence>
<reference evidence="16" key="1">
    <citation type="journal article" date="2020" name="Stud. Mycol.">
        <title>101 Dothideomycetes genomes: a test case for predicting lifestyles and emergence of pathogens.</title>
        <authorList>
            <person name="Haridas S."/>
            <person name="Albert R."/>
            <person name="Binder M."/>
            <person name="Bloem J."/>
            <person name="Labutti K."/>
            <person name="Salamov A."/>
            <person name="Andreopoulos B."/>
            <person name="Baker S."/>
            <person name="Barry K."/>
            <person name="Bills G."/>
            <person name="Bluhm B."/>
            <person name="Cannon C."/>
            <person name="Castanera R."/>
            <person name="Culley D."/>
            <person name="Daum C."/>
            <person name="Ezra D."/>
            <person name="Gonzalez J."/>
            <person name="Henrissat B."/>
            <person name="Kuo A."/>
            <person name="Liang C."/>
            <person name="Lipzen A."/>
            <person name="Lutzoni F."/>
            <person name="Magnuson J."/>
            <person name="Mondo S."/>
            <person name="Nolan M."/>
            <person name="Ohm R."/>
            <person name="Pangilinan J."/>
            <person name="Park H.-J."/>
            <person name="Ramirez L."/>
            <person name="Alfaro M."/>
            <person name="Sun H."/>
            <person name="Tritt A."/>
            <person name="Yoshinaga Y."/>
            <person name="Zwiers L.-H."/>
            <person name="Turgeon B."/>
            <person name="Goodwin S."/>
            <person name="Spatafora J."/>
            <person name="Crous P."/>
            <person name="Grigoriev I."/>
        </authorList>
    </citation>
    <scope>NUCLEOTIDE SEQUENCE</scope>
    <source>
        <strain evidence="16">ATCC 16933</strain>
    </source>
</reference>
<feature type="transmembrane region" description="Helical" evidence="14">
    <location>
        <begin position="77"/>
        <end position="102"/>
    </location>
</feature>
<evidence type="ECO:0000313" key="17">
    <source>
        <dbReference type="Proteomes" id="UP000799766"/>
    </source>
</evidence>
<dbReference type="PANTHER" id="PTHR23501">
    <property type="entry name" value="MAJOR FACILITATOR SUPERFAMILY"/>
    <property type="match status" value="1"/>
</dbReference>
<keyword evidence="8 14" id="KW-1133">Transmembrane helix</keyword>
<evidence type="ECO:0000256" key="6">
    <source>
        <dbReference type="ARBA" id="ARBA00022554"/>
    </source>
</evidence>
<dbReference type="PANTHER" id="PTHR23501:SF102">
    <property type="entry name" value="DRUG TRANSPORTER, PUTATIVE (AFU_ORTHOLOGUE AFUA_3G08530)-RELATED"/>
    <property type="match status" value="1"/>
</dbReference>
<dbReference type="Proteomes" id="UP000799766">
    <property type="component" value="Unassembled WGS sequence"/>
</dbReference>
<dbReference type="AlphaFoldDB" id="A0A6A6P7X4"/>
<dbReference type="InterPro" id="IPR036259">
    <property type="entry name" value="MFS_trans_sf"/>
</dbReference>
<dbReference type="NCBIfam" id="TIGR00711">
    <property type="entry name" value="efflux_EmrB"/>
    <property type="match status" value="1"/>
</dbReference>
<evidence type="ECO:0000256" key="2">
    <source>
        <dbReference type="ARBA" id="ARBA00004651"/>
    </source>
</evidence>
<feature type="region of interest" description="Disordered" evidence="13">
    <location>
        <begin position="573"/>
        <end position="610"/>
    </location>
</feature>
<feature type="transmembrane region" description="Helical" evidence="14">
    <location>
        <begin position="547"/>
        <end position="565"/>
    </location>
</feature>
<evidence type="ECO:0000256" key="4">
    <source>
        <dbReference type="ARBA" id="ARBA00022448"/>
    </source>
</evidence>
<feature type="transmembrane region" description="Helical" evidence="14">
    <location>
        <begin position="145"/>
        <end position="164"/>
    </location>
</feature>
<keyword evidence="17" id="KW-1185">Reference proteome</keyword>
<dbReference type="InterPro" id="IPR020846">
    <property type="entry name" value="MFS_dom"/>
</dbReference>
<dbReference type="GO" id="GO:0005774">
    <property type="term" value="C:vacuolar membrane"/>
    <property type="evidence" value="ECO:0007669"/>
    <property type="project" value="UniProtKB-SubCell"/>
</dbReference>
<comment type="subcellular location">
    <subcellularLocation>
        <location evidence="2">Cell membrane</location>
        <topology evidence="2">Multi-pass membrane protein</topology>
    </subcellularLocation>
    <subcellularLocation>
        <location evidence="1">Vacuole membrane</location>
        <topology evidence="1">Multi-pass membrane protein</topology>
    </subcellularLocation>
</comment>
<dbReference type="InterPro" id="IPR011701">
    <property type="entry name" value="MFS"/>
</dbReference>
<organism evidence="16 17">
    <name type="scientific">Lineolata rhizophorae</name>
    <dbReference type="NCBI Taxonomy" id="578093"/>
    <lineage>
        <taxon>Eukaryota</taxon>
        <taxon>Fungi</taxon>
        <taxon>Dikarya</taxon>
        <taxon>Ascomycota</taxon>
        <taxon>Pezizomycotina</taxon>
        <taxon>Dothideomycetes</taxon>
        <taxon>Dothideomycetes incertae sedis</taxon>
        <taxon>Lineolatales</taxon>
        <taxon>Lineolataceae</taxon>
        <taxon>Lineolata</taxon>
    </lineage>
</organism>
<accession>A0A6A6P7X4</accession>
<comment type="function">
    <text evidence="10">Efflux pump; part of the gene cluster that mediates the biosynthesis of dothistromin (DOTH), a polyketide toxin very similar in structure to the aflatoxin precursor, versicolorin B. One function of dotC may be to transport early-stage dothistromin biosynthetic intermediates from the cytoplasm into vacuoles, thereby affecting the rate of dothistromin production.</text>
</comment>
<dbReference type="EMBL" id="MU001674">
    <property type="protein sequence ID" value="KAF2459974.1"/>
    <property type="molecule type" value="Genomic_DNA"/>
</dbReference>
<feature type="transmembrane region" description="Helical" evidence="14">
    <location>
        <begin position="237"/>
        <end position="256"/>
    </location>
</feature>
<feature type="transmembrane region" description="Helical" evidence="14">
    <location>
        <begin position="434"/>
        <end position="455"/>
    </location>
</feature>
<protein>
    <recommendedName>
        <fullName evidence="11">Efflux pump dotC</fullName>
    </recommendedName>
    <alternativeName>
        <fullName evidence="12">Dothistromin biosynthesis protein C</fullName>
    </alternativeName>
</protein>
<comment type="similarity">
    <text evidence="3">Belongs to the major facilitator superfamily. TCR/Tet family.</text>
</comment>
<feature type="transmembrane region" description="Helical" evidence="14">
    <location>
        <begin position="300"/>
        <end position="319"/>
    </location>
</feature>
<feature type="transmembrane region" description="Helical" evidence="14">
    <location>
        <begin position="170"/>
        <end position="191"/>
    </location>
</feature>
<dbReference type="OrthoDB" id="10021397at2759"/>
<dbReference type="GO" id="GO:0022857">
    <property type="term" value="F:transmembrane transporter activity"/>
    <property type="evidence" value="ECO:0007669"/>
    <property type="project" value="InterPro"/>
</dbReference>
<dbReference type="FunFam" id="1.20.1250.20:FF:000196">
    <property type="entry name" value="MFS toxin efflux pump (AflT)"/>
    <property type="match status" value="1"/>
</dbReference>
<sequence length="610" mass="65718">MAPNDPENASVSKTDLGQDLSDEKDERIFESGPAEQSASEQQFSQDASPQDVTPGNATGEARAGGEESKPTRSRAKVALIMLSLCTAVFLAALDVTIITTALPTISEHFHSSLGFTWIGSGFLLANSASVPLWGKVSDIWGRKPILLLANFVFFVGSLLCGVSVNIGMLIAARAIQGVGAGGLIVLSNIAISDLFSQRSRGAYYGLIGMTWAIASALGPVIGGAFTEGVSWRWCFYINLPLDGIAFVLMVLFLDVHTPRTPIRAGLRAIDWIGAISIVGGSLMFLLGLEYGGVTFPWDSATVVSLLVVGVAVLIFFFFNEWRLTSHPIMPTRIFSHRSNLAILFVCLMHGVVFISASYFLPLYFQAILGASPLLSGVYLLPLVLSLSFASATVGIFIRKTGMYREAIWFGMTIMTIGFGLFVDLAADSSWAKIILYQIVAGLGVGPNFQSPLIALQAQVHGRDAAAATSTFGFIRQLATAIGVVIGSVVFQNAMLDRQNTLRESLGPQLAQQLEGINAGANVEVIKGLPSDEKSAVRDVFADSLSKMWILFVVLAGVGLLTSMLIQKKKLSREHTEVKTGLAEEEERRRVLEEERRKKSRGTQDVESKGN</sequence>
<feature type="transmembrane region" description="Helical" evidence="14">
    <location>
        <begin position="203"/>
        <end position="225"/>
    </location>
</feature>
<feature type="region of interest" description="Disordered" evidence="13">
    <location>
        <begin position="1"/>
        <end position="70"/>
    </location>
</feature>
<dbReference type="SUPFAM" id="SSF103473">
    <property type="entry name" value="MFS general substrate transporter"/>
    <property type="match status" value="2"/>
</dbReference>
<dbReference type="Gene3D" id="1.20.1720.10">
    <property type="entry name" value="Multidrug resistance protein D"/>
    <property type="match status" value="1"/>
</dbReference>
<keyword evidence="4" id="KW-0813">Transport</keyword>
<dbReference type="FunFam" id="1.20.1720.10:FF:000014">
    <property type="entry name" value="MFS drug transporter, putative"/>
    <property type="match status" value="1"/>
</dbReference>
<keyword evidence="7 14" id="KW-0812">Transmembrane</keyword>
<dbReference type="Pfam" id="PF07690">
    <property type="entry name" value="MFS_1"/>
    <property type="match status" value="1"/>
</dbReference>
<dbReference type="GO" id="GO:0005886">
    <property type="term" value="C:plasma membrane"/>
    <property type="evidence" value="ECO:0007669"/>
    <property type="project" value="UniProtKB-SubCell"/>
</dbReference>
<feature type="transmembrane region" description="Helical" evidence="14">
    <location>
        <begin position="476"/>
        <end position="495"/>
    </location>
</feature>
<evidence type="ECO:0000313" key="16">
    <source>
        <dbReference type="EMBL" id="KAF2459974.1"/>
    </source>
</evidence>
<dbReference type="InterPro" id="IPR004638">
    <property type="entry name" value="EmrB-like"/>
</dbReference>
<dbReference type="PROSITE" id="PS50850">
    <property type="entry name" value="MFS"/>
    <property type="match status" value="1"/>
</dbReference>
<feature type="transmembrane region" description="Helical" evidence="14">
    <location>
        <begin position="114"/>
        <end position="133"/>
    </location>
</feature>
<evidence type="ECO:0000256" key="13">
    <source>
        <dbReference type="SAM" id="MobiDB-lite"/>
    </source>
</evidence>
<proteinExistence type="inferred from homology"/>